<dbReference type="HOGENOM" id="CLU_2128231_0_0_11"/>
<evidence type="ECO:0000313" key="3">
    <source>
        <dbReference type="Proteomes" id="UP000000328"/>
    </source>
</evidence>
<sequence length="113" mass="12127">MMTPGFAVIALAGLGLGVWVLHKIGRALASILEALAAAAVVFVALWWLCKAVAWMLAQVVTRWRTSLAAVAVYAWCELFGWLSPAITVGSVAVVLVAWWLIDAVSFDQWCPAA</sequence>
<dbReference type="Proteomes" id="UP000000328">
    <property type="component" value="Chromosome"/>
</dbReference>
<dbReference type="KEGG" id="amd:AMED_7905"/>
<name>A0A0H3DFA8_AMYMU</name>
<reference evidence="2 3" key="1">
    <citation type="journal article" date="2010" name="Cell Res.">
        <title>Complete genome sequence of the rifamycin SV-producing Amycolatopsis mediterranei U32 revealed its genetic characteristics in phylogeny and metabolism.</title>
        <authorList>
            <person name="Zhao W."/>
            <person name="Zhong Y."/>
            <person name="Yuan H."/>
            <person name="Wang J."/>
            <person name="Zheng H."/>
            <person name="Wang Y."/>
            <person name="Cen X."/>
            <person name="Xu F."/>
            <person name="Bai J."/>
            <person name="Han X."/>
            <person name="Lu G."/>
            <person name="Zhu Y."/>
            <person name="Shao Z."/>
            <person name="Yan H."/>
            <person name="Li C."/>
            <person name="Peng N."/>
            <person name="Zhang Z."/>
            <person name="Zhang Y."/>
            <person name="Lin W."/>
            <person name="Fan Y."/>
            <person name="Qin Z."/>
            <person name="Hu Y."/>
            <person name="Zhu B."/>
            <person name="Wang S."/>
            <person name="Ding X."/>
            <person name="Zhao G.P."/>
        </authorList>
    </citation>
    <scope>NUCLEOTIDE SEQUENCE [LARGE SCALE GENOMIC DNA]</scope>
    <source>
        <strain evidence="3">U-32</strain>
    </source>
</reference>
<dbReference type="PATRIC" id="fig|749927.5.peg.8216"/>
<evidence type="ECO:0000256" key="1">
    <source>
        <dbReference type="SAM" id="Phobius"/>
    </source>
</evidence>
<organism evidence="2 3">
    <name type="scientific">Amycolatopsis mediterranei (strain U-32)</name>
    <dbReference type="NCBI Taxonomy" id="749927"/>
    <lineage>
        <taxon>Bacteria</taxon>
        <taxon>Bacillati</taxon>
        <taxon>Actinomycetota</taxon>
        <taxon>Actinomycetes</taxon>
        <taxon>Pseudonocardiales</taxon>
        <taxon>Pseudonocardiaceae</taxon>
        <taxon>Amycolatopsis</taxon>
    </lineage>
</organism>
<gene>
    <name evidence="2" type="ordered locus">AMED_7905</name>
</gene>
<keyword evidence="1" id="KW-1133">Transmembrane helix</keyword>
<evidence type="ECO:0000313" key="2">
    <source>
        <dbReference type="EMBL" id="ADJ49610.1"/>
    </source>
</evidence>
<keyword evidence="1" id="KW-0472">Membrane</keyword>
<dbReference type="AlphaFoldDB" id="A0A0H3DFA8"/>
<feature type="transmembrane region" description="Helical" evidence="1">
    <location>
        <begin position="78"/>
        <end position="101"/>
    </location>
</feature>
<dbReference type="eggNOG" id="COG1674">
    <property type="taxonomic scope" value="Bacteria"/>
</dbReference>
<dbReference type="EMBL" id="CP002000">
    <property type="protein sequence ID" value="ADJ49610.1"/>
    <property type="molecule type" value="Genomic_DNA"/>
</dbReference>
<feature type="transmembrane region" description="Helical" evidence="1">
    <location>
        <begin position="39"/>
        <end position="57"/>
    </location>
</feature>
<proteinExistence type="predicted"/>
<accession>A0A0H3DFA8</accession>
<protein>
    <submittedName>
        <fullName evidence="2">Uncharacterized protein</fullName>
    </submittedName>
</protein>
<keyword evidence="1" id="KW-0812">Transmembrane</keyword>